<dbReference type="GO" id="GO:0006313">
    <property type="term" value="P:DNA transposition"/>
    <property type="evidence" value="ECO:0007669"/>
    <property type="project" value="InterPro"/>
</dbReference>
<comment type="caution">
    <text evidence="1">The sequence shown here is derived from an EMBL/GenBank/DDBJ whole genome shotgun (WGS) entry which is preliminary data.</text>
</comment>
<dbReference type="GO" id="GO:0004803">
    <property type="term" value="F:transposase activity"/>
    <property type="evidence" value="ECO:0007669"/>
    <property type="project" value="InterPro"/>
</dbReference>
<proteinExistence type="predicted"/>
<evidence type="ECO:0000313" key="2">
    <source>
        <dbReference type="Proteomes" id="UP000297225"/>
    </source>
</evidence>
<sequence>MGRRSKYSSSFKAQVALAGLRGDETIQSLAKRYEVSPSKITEWMRELEEKAAQAFEKPSDSTKDLKKIESENKRLLQKVGQLTIDCDFFATACEDAGLKVR</sequence>
<gene>
    <name evidence="1" type="ORF">E4P47_01300</name>
</gene>
<dbReference type="GO" id="GO:0043565">
    <property type="term" value="F:sequence-specific DNA binding"/>
    <property type="evidence" value="ECO:0007669"/>
    <property type="project" value="InterPro"/>
</dbReference>
<keyword evidence="2" id="KW-1185">Reference proteome</keyword>
<name>A0A4Y8WRC1_9PORP</name>
<dbReference type="Pfam" id="PF01527">
    <property type="entry name" value="HTH_Tnp_1"/>
    <property type="match status" value="1"/>
</dbReference>
<dbReference type="EMBL" id="SPNC01000009">
    <property type="protein sequence ID" value="TFH96980.1"/>
    <property type="molecule type" value="Genomic_DNA"/>
</dbReference>
<dbReference type="Gene3D" id="1.10.10.10">
    <property type="entry name" value="Winged helix-like DNA-binding domain superfamily/Winged helix DNA-binding domain"/>
    <property type="match status" value="1"/>
</dbReference>
<dbReference type="RefSeq" id="WP_134849760.1">
    <property type="nucleotide sequence ID" value="NZ_CP197400.1"/>
</dbReference>
<dbReference type="AlphaFoldDB" id="A0A4Y8WRC1"/>
<organism evidence="1 2">
    <name type="scientific">Porphyromonas levii</name>
    <dbReference type="NCBI Taxonomy" id="28114"/>
    <lineage>
        <taxon>Bacteria</taxon>
        <taxon>Pseudomonadati</taxon>
        <taxon>Bacteroidota</taxon>
        <taxon>Bacteroidia</taxon>
        <taxon>Bacteroidales</taxon>
        <taxon>Porphyromonadaceae</taxon>
        <taxon>Porphyromonas</taxon>
    </lineage>
</organism>
<dbReference type="InterPro" id="IPR010921">
    <property type="entry name" value="Trp_repressor/repl_initiator"/>
</dbReference>
<evidence type="ECO:0000313" key="1">
    <source>
        <dbReference type="EMBL" id="TFH96980.1"/>
    </source>
</evidence>
<accession>A0A4Y8WRC1</accession>
<dbReference type="STRING" id="1122973.GCA_000379925_02154"/>
<dbReference type="SUPFAM" id="SSF48295">
    <property type="entry name" value="TrpR-like"/>
    <property type="match status" value="1"/>
</dbReference>
<dbReference type="Proteomes" id="UP000297225">
    <property type="component" value="Unassembled WGS sequence"/>
</dbReference>
<dbReference type="OrthoDB" id="291972at2"/>
<dbReference type="InterPro" id="IPR036388">
    <property type="entry name" value="WH-like_DNA-bd_sf"/>
</dbReference>
<protein>
    <submittedName>
        <fullName evidence="1">Uncharacterized protein</fullName>
    </submittedName>
</protein>
<reference evidence="1 2" key="1">
    <citation type="submission" date="2019-03" db="EMBL/GenBank/DDBJ databases">
        <title>Porphyromonas levii Isolated from the Uterus of Dairy Cows.</title>
        <authorList>
            <person name="Francis A.M."/>
        </authorList>
    </citation>
    <scope>NUCLEOTIDE SEQUENCE [LARGE SCALE GENOMIC DNA]</scope>
    <source>
        <strain evidence="1 2">AF5678</strain>
    </source>
</reference>
<dbReference type="InterPro" id="IPR002514">
    <property type="entry name" value="Transposase_8"/>
</dbReference>